<dbReference type="InterPro" id="IPR018497">
    <property type="entry name" value="Peptidase_M13_C"/>
</dbReference>
<dbReference type="EMBL" id="LT576035">
    <property type="protein sequence ID" value="SBN39297.1"/>
    <property type="molecule type" value="Genomic_DNA"/>
</dbReference>
<feature type="domain" description="Peptidase M13 N-terminal" evidence="9">
    <location>
        <begin position="23"/>
        <end position="399"/>
    </location>
</feature>
<proteinExistence type="inferred from homology"/>
<dbReference type="Pfam" id="PF05649">
    <property type="entry name" value="Peptidase_M13_N"/>
    <property type="match status" value="1"/>
</dbReference>
<keyword evidence="7" id="KW-0482">Metalloprotease</keyword>
<name>A0A2C7ARM9_9ACTN</name>
<dbReference type="GO" id="GO:0046872">
    <property type="term" value="F:metal ion binding"/>
    <property type="evidence" value="ECO:0007669"/>
    <property type="project" value="UniProtKB-KW"/>
</dbReference>
<keyword evidence="5" id="KW-0378">Hydrolase</keyword>
<dbReference type="SUPFAM" id="SSF55486">
    <property type="entry name" value="Metalloproteases ('zincins'), catalytic domain"/>
    <property type="match status" value="1"/>
</dbReference>
<evidence type="ECO:0000259" key="8">
    <source>
        <dbReference type="Pfam" id="PF01431"/>
    </source>
</evidence>
<evidence type="ECO:0000256" key="7">
    <source>
        <dbReference type="ARBA" id="ARBA00023049"/>
    </source>
</evidence>
<evidence type="ECO:0000256" key="4">
    <source>
        <dbReference type="ARBA" id="ARBA00022723"/>
    </source>
</evidence>
<dbReference type="PROSITE" id="PS51885">
    <property type="entry name" value="NEPRILYSIN"/>
    <property type="match status" value="1"/>
</dbReference>
<reference evidence="10" key="1">
    <citation type="submission" date="2016-05" db="EMBL/GenBank/DDBJ databases">
        <authorList>
            <person name="Lavstsen T."/>
            <person name="Jespersen J.S."/>
        </authorList>
    </citation>
    <scope>NUCLEOTIDE SEQUENCE</scope>
    <source>
        <strain evidence="10">PFRJS10</strain>
    </source>
</reference>
<dbReference type="Gene3D" id="1.10.1380.10">
    <property type="entry name" value="Neutral endopeptidase , domain2"/>
    <property type="match status" value="1"/>
</dbReference>
<evidence type="ECO:0000256" key="1">
    <source>
        <dbReference type="ARBA" id="ARBA00001947"/>
    </source>
</evidence>
<keyword evidence="4" id="KW-0479">Metal-binding</keyword>
<dbReference type="InterPro" id="IPR024079">
    <property type="entry name" value="MetalloPept_cat_dom_sf"/>
</dbReference>
<dbReference type="GO" id="GO:0016485">
    <property type="term" value="P:protein processing"/>
    <property type="evidence" value="ECO:0007669"/>
    <property type="project" value="TreeGrafter"/>
</dbReference>
<comment type="cofactor">
    <cofactor evidence="1">
        <name>Zn(2+)</name>
        <dbReference type="ChEBI" id="CHEBI:29105"/>
    </cofactor>
</comment>
<accession>A0A2C7ARM9</accession>
<keyword evidence="6" id="KW-0862">Zinc</keyword>
<evidence type="ECO:0000256" key="3">
    <source>
        <dbReference type="ARBA" id="ARBA00022670"/>
    </source>
</evidence>
<evidence type="ECO:0000259" key="9">
    <source>
        <dbReference type="Pfam" id="PF05649"/>
    </source>
</evidence>
<sequence length="657" mass="73672">MGSLGQVSTPAFHFEDFDKSVAPTTDLFRHVNGTWLKNAVIPDDRSNWGAFAILRENSEKAVHEIVEGLEAGDDPTTEQAKIANLYASFMDEETIEALGVSPLAPILARVDAIASVADLASFWGWSVRHGINPLADFDNDSDPGNPNRYLMFVGQAGIGLPDEEYYRLPDHEDLRALYLAHIRKSFDLAGVADADDQATMAFELEKQIAACHWDKVRTRDMTQMYFPQTWDDFTAATPTLEWDSFLAGAELPREAVSEVVNAQRTFLGDVAKLVIPENLDRWRAWARWQVVSGLSPYLNRDLSAQSFEFYSKGLRGVPKQRARWKRGVSVTEGVLCEAIGKRYVAKHFPPETKAAADRLVRNLLEAYRASISTLDWMTEATRAEALDKLSKFRTKIGYPDKWRDYSALEIAPDDLLGNVLRADSFEFDHTIEQLSGPVDRDEWFMYPQTVNAYYHPLRNEIVFPAAILQPPFFNVDADDAVNYGGIGGVIGHEIGHGFDDQGSTCDGDGRLRNWWTDDDRKAFEDRTHALIAQYNELAPSVCPEVHVNGELTIGENIGDLGGLSIAYQAWLLSLGGVEPAPQDGYTAAQRLFLGWAQVWQDTTRPEQMRQSLAVDPHSPDEIRCNQVVRNISAFHEAFGTKPGDPMWLEPSDRVQIW</sequence>
<dbReference type="InterPro" id="IPR000718">
    <property type="entry name" value="Peptidase_M13"/>
</dbReference>
<dbReference type="PANTHER" id="PTHR11733:SF167">
    <property type="entry name" value="FI17812P1-RELATED"/>
    <property type="match status" value="1"/>
</dbReference>
<organism evidence="10">
    <name type="scientific">Propionibacterium freudenreichii</name>
    <dbReference type="NCBI Taxonomy" id="1744"/>
    <lineage>
        <taxon>Bacteria</taxon>
        <taxon>Bacillati</taxon>
        <taxon>Actinomycetota</taxon>
        <taxon>Actinomycetes</taxon>
        <taxon>Propionibacteriales</taxon>
        <taxon>Propionibacteriaceae</taxon>
        <taxon>Propionibacterium</taxon>
    </lineage>
</organism>
<dbReference type="AlphaFoldDB" id="A0A2C7ARM9"/>
<dbReference type="PRINTS" id="PR00786">
    <property type="entry name" value="NEPRILYSIN"/>
</dbReference>
<dbReference type="InterPro" id="IPR042089">
    <property type="entry name" value="Peptidase_M13_dom_2"/>
</dbReference>
<dbReference type="CDD" id="cd08662">
    <property type="entry name" value="M13"/>
    <property type="match status" value="1"/>
</dbReference>
<dbReference type="GO" id="GO:0005886">
    <property type="term" value="C:plasma membrane"/>
    <property type="evidence" value="ECO:0007669"/>
    <property type="project" value="TreeGrafter"/>
</dbReference>
<keyword evidence="3" id="KW-0645">Protease</keyword>
<dbReference type="Gene3D" id="3.40.390.10">
    <property type="entry name" value="Collagenase (Catalytic Domain)"/>
    <property type="match status" value="1"/>
</dbReference>
<comment type="similarity">
    <text evidence="2">Belongs to the peptidase M13 family.</text>
</comment>
<dbReference type="InterPro" id="IPR008753">
    <property type="entry name" value="Peptidase_M13_N"/>
</dbReference>
<evidence type="ECO:0000256" key="6">
    <source>
        <dbReference type="ARBA" id="ARBA00022833"/>
    </source>
</evidence>
<evidence type="ECO:0000313" key="10">
    <source>
        <dbReference type="EMBL" id="SBN39297.1"/>
    </source>
</evidence>
<dbReference type="Pfam" id="PF01431">
    <property type="entry name" value="Peptidase_M13"/>
    <property type="match status" value="1"/>
</dbReference>
<dbReference type="GO" id="GO:0004222">
    <property type="term" value="F:metalloendopeptidase activity"/>
    <property type="evidence" value="ECO:0007669"/>
    <property type="project" value="InterPro"/>
</dbReference>
<evidence type="ECO:0000256" key="2">
    <source>
        <dbReference type="ARBA" id="ARBA00007357"/>
    </source>
</evidence>
<dbReference type="RefSeq" id="WP_404906350.1">
    <property type="nucleotide sequence ID" value="NZ_JBJDUN010000001.1"/>
</dbReference>
<gene>
    <name evidence="10" type="ORF">PFR_JS10_1654</name>
</gene>
<protein>
    <submittedName>
        <fullName evidence="10">Peptidase family M13</fullName>
    </submittedName>
</protein>
<evidence type="ECO:0000256" key="5">
    <source>
        <dbReference type="ARBA" id="ARBA00022801"/>
    </source>
</evidence>
<feature type="domain" description="Peptidase M13 C-terminal" evidence="8">
    <location>
        <begin position="451"/>
        <end position="654"/>
    </location>
</feature>
<dbReference type="PANTHER" id="PTHR11733">
    <property type="entry name" value="ZINC METALLOPROTEASE FAMILY M13 NEPRILYSIN-RELATED"/>
    <property type="match status" value="1"/>
</dbReference>